<reference evidence="2 3" key="1">
    <citation type="journal article" date="2012" name="J. Bacteriol.">
        <title>Draft Genome Sequence of Mesorhizobium alhagi CCNWXJ12-2T, a Novel Salt-Resistant Species Isolated from the Desert of Northwestern China.</title>
        <authorList>
            <person name="Zhou M."/>
            <person name="Chen W."/>
            <person name="Chen H."/>
            <person name="Wei G."/>
        </authorList>
    </citation>
    <scope>NUCLEOTIDE SEQUENCE [LARGE SCALE GENOMIC DNA]</scope>
    <source>
        <strain evidence="2 3">CCNWXJ12-2</strain>
    </source>
</reference>
<name>H0HQC3_9HYPH</name>
<evidence type="ECO:0000313" key="2">
    <source>
        <dbReference type="EMBL" id="EHK57045.1"/>
    </source>
</evidence>
<keyword evidence="1" id="KW-0472">Membrane</keyword>
<keyword evidence="1" id="KW-0812">Transmembrane</keyword>
<keyword evidence="3" id="KW-1185">Reference proteome</keyword>
<dbReference type="AlphaFoldDB" id="H0HQC3"/>
<dbReference type="Proteomes" id="UP000003250">
    <property type="component" value="Unassembled WGS sequence"/>
</dbReference>
<dbReference type="EMBL" id="AHAM01000088">
    <property type="protein sequence ID" value="EHK57045.1"/>
    <property type="molecule type" value="Genomic_DNA"/>
</dbReference>
<sequence length="92" mass="9851">MIFGFWIAGLAIVCIVWASLMETAMNGAPTSFQEWVGVTLGMGGSVFVGTGFVASLVYAVTKDRNKTLWTWTVLLLVAFAFLGIGAARMVRG</sequence>
<evidence type="ECO:0000256" key="1">
    <source>
        <dbReference type="SAM" id="Phobius"/>
    </source>
</evidence>
<gene>
    <name evidence="2" type="ORF">MAXJ12_11767</name>
</gene>
<feature type="transmembrane region" description="Helical" evidence="1">
    <location>
        <begin position="42"/>
        <end position="61"/>
    </location>
</feature>
<keyword evidence="1" id="KW-1133">Transmembrane helix</keyword>
<accession>H0HQC3</accession>
<feature type="transmembrane region" description="Helical" evidence="1">
    <location>
        <begin position="68"/>
        <end position="90"/>
    </location>
</feature>
<protein>
    <submittedName>
        <fullName evidence="2">Uncharacterized protein</fullName>
    </submittedName>
</protein>
<proteinExistence type="predicted"/>
<evidence type="ECO:0000313" key="3">
    <source>
        <dbReference type="Proteomes" id="UP000003250"/>
    </source>
</evidence>
<organism evidence="2 3">
    <name type="scientific">Mesorhizobium alhagi CCNWXJ12-2</name>
    <dbReference type="NCBI Taxonomy" id="1107882"/>
    <lineage>
        <taxon>Bacteria</taxon>
        <taxon>Pseudomonadati</taxon>
        <taxon>Pseudomonadota</taxon>
        <taxon>Alphaproteobacteria</taxon>
        <taxon>Hyphomicrobiales</taxon>
        <taxon>Phyllobacteriaceae</taxon>
        <taxon>Allomesorhizobium</taxon>
    </lineage>
</organism>